<dbReference type="GO" id="GO:0005666">
    <property type="term" value="C:RNA polymerase III complex"/>
    <property type="evidence" value="ECO:0007669"/>
    <property type="project" value="TreeGrafter"/>
</dbReference>
<keyword evidence="2" id="KW-0804">Transcription</keyword>
<dbReference type="PIRSF" id="PIRSF000747">
    <property type="entry name" value="RPB5"/>
    <property type="match status" value="1"/>
</dbReference>
<evidence type="ECO:0000259" key="4">
    <source>
        <dbReference type="Pfam" id="PF01191"/>
    </source>
</evidence>
<dbReference type="FunFam" id="3.90.940.20:FF:000001">
    <property type="entry name" value="DNA-directed RNA polymerases I, II, and III subunit RPABC1"/>
    <property type="match status" value="1"/>
</dbReference>
<reference evidence="5 6" key="1">
    <citation type="submission" date="2019-05" db="EMBL/GenBank/DDBJ databases">
        <title>The compact genome of Giardia muris reveals important steps in the evolution of intestinal protozoan parasites.</title>
        <authorList>
            <person name="Xu F."/>
            <person name="Jimenez-Gonzalez A."/>
            <person name="Einarsson E."/>
            <person name="Astvaldsson A."/>
            <person name="Peirasmaki D."/>
            <person name="Eckmann L."/>
            <person name="Andersson J.O."/>
            <person name="Svard S.G."/>
            <person name="Jerlstrom-Hultqvist J."/>
        </authorList>
    </citation>
    <scope>NUCLEOTIDE SEQUENCE [LARGE SCALE GENOMIC DNA]</scope>
    <source>
        <strain evidence="5 6">Roberts-Thomson</strain>
    </source>
</reference>
<dbReference type="Gene3D" id="3.40.1340.10">
    <property type="entry name" value="RNA polymerase, Rpb5, N-terminal domain"/>
    <property type="match status" value="1"/>
</dbReference>
<dbReference type="GO" id="GO:0006366">
    <property type="term" value="P:transcription by RNA polymerase II"/>
    <property type="evidence" value="ECO:0007669"/>
    <property type="project" value="TreeGrafter"/>
</dbReference>
<comment type="similarity">
    <text evidence="3">Belongs to the archaeal Rpo5/eukaryotic RPB5 RNA polymerase subunit family.</text>
</comment>
<dbReference type="GO" id="GO:0042797">
    <property type="term" value="P:tRNA transcription by RNA polymerase III"/>
    <property type="evidence" value="ECO:0007669"/>
    <property type="project" value="TreeGrafter"/>
</dbReference>
<evidence type="ECO:0000256" key="2">
    <source>
        <dbReference type="ARBA" id="ARBA00023163"/>
    </source>
</evidence>
<dbReference type="GO" id="GO:0005665">
    <property type="term" value="C:RNA polymerase II, core complex"/>
    <property type="evidence" value="ECO:0007669"/>
    <property type="project" value="TreeGrafter"/>
</dbReference>
<dbReference type="GO" id="GO:0006362">
    <property type="term" value="P:transcription elongation by RNA polymerase I"/>
    <property type="evidence" value="ECO:0007669"/>
    <property type="project" value="TreeGrafter"/>
</dbReference>
<dbReference type="PANTHER" id="PTHR10535">
    <property type="entry name" value="DNA-DIRECTED RNA POLYMERASES I, II, AND III SUBUNIT RPABC1"/>
    <property type="match status" value="1"/>
</dbReference>
<accession>A0A4Z1TBV9</accession>
<dbReference type="SUPFAM" id="SSF53036">
    <property type="entry name" value="Eukaryotic RPB5 N-terminal domain"/>
    <property type="match status" value="1"/>
</dbReference>
<dbReference type="Proteomes" id="UP000315496">
    <property type="component" value="Chromosome 1"/>
</dbReference>
<comment type="caution">
    <text evidence="5">The sequence shown here is derived from an EMBL/GenBank/DDBJ whole genome shotgun (WGS) entry which is preliminary data.</text>
</comment>
<dbReference type="InterPro" id="IPR000783">
    <property type="entry name" value="RNA_pol_subH/Rpb5_C"/>
</dbReference>
<comment type="subcellular location">
    <subcellularLocation>
        <location evidence="1">Nucleus</location>
    </subcellularLocation>
</comment>
<protein>
    <submittedName>
        <fullName evidence="5">RNA polymerase II subunit Rpb5a</fullName>
    </submittedName>
</protein>
<evidence type="ECO:0000256" key="1">
    <source>
        <dbReference type="ARBA" id="ARBA00004123"/>
    </source>
</evidence>
<organism evidence="5 6">
    <name type="scientific">Giardia muris</name>
    <dbReference type="NCBI Taxonomy" id="5742"/>
    <lineage>
        <taxon>Eukaryota</taxon>
        <taxon>Metamonada</taxon>
        <taxon>Diplomonadida</taxon>
        <taxon>Hexamitidae</taxon>
        <taxon>Giardiinae</taxon>
        <taxon>Giardia</taxon>
    </lineage>
</organism>
<dbReference type="GO" id="GO:0005736">
    <property type="term" value="C:RNA polymerase I complex"/>
    <property type="evidence" value="ECO:0007669"/>
    <property type="project" value="TreeGrafter"/>
</dbReference>
<dbReference type="Gene3D" id="3.90.940.20">
    <property type="entry name" value="RPB5-like RNA polymerase subunit"/>
    <property type="match status" value="1"/>
</dbReference>
<dbReference type="GO" id="GO:0003677">
    <property type="term" value="F:DNA binding"/>
    <property type="evidence" value="ECO:0007669"/>
    <property type="project" value="InterPro"/>
</dbReference>
<dbReference type="OrthoDB" id="248779at2759"/>
<keyword evidence="6" id="KW-1185">Reference proteome</keyword>
<dbReference type="InterPro" id="IPR014381">
    <property type="entry name" value="Arch_Rpo5/euc_Rpb5"/>
</dbReference>
<dbReference type="VEuPathDB" id="GiardiaDB:GMRT_13599"/>
<dbReference type="SUPFAM" id="SSF55287">
    <property type="entry name" value="RPB5-like RNA polymerase subunit"/>
    <property type="match status" value="1"/>
</dbReference>
<evidence type="ECO:0000256" key="3">
    <source>
        <dbReference type="ARBA" id="ARBA00025765"/>
    </source>
</evidence>
<sequence length="232" mass="26875">MISNQPLLSSFRARRVMVEMLLDRGYAVKHPKDGRTGQDLLLESIEAFQTSPDSKASMCFGWELRGDHQFRQSKLFPNTCEIISVQCVEQIKRDTLKDLERSLMIQSSQRQFDRLIYVIYGTETSAPTRPQRNIVAELERIRRAHETIVEYFLASEIQVNISRHVLVPKHVLLLETQKKLILEEYKCTEGQLPIIEQADPMARYLGMQPKDIVQIVRSSETTGVYTTFRICQ</sequence>
<gene>
    <name evidence="5" type="ORF">GMRT_13599</name>
</gene>
<dbReference type="EMBL" id="VDLU01000001">
    <property type="protein sequence ID" value="TNJ30019.1"/>
    <property type="molecule type" value="Genomic_DNA"/>
</dbReference>
<proteinExistence type="inferred from homology"/>
<dbReference type="AlphaFoldDB" id="A0A4Z1TBV9"/>
<dbReference type="InterPro" id="IPR036710">
    <property type="entry name" value="RNA_pol_Rpb5_N_sf"/>
</dbReference>
<dbReference type="PANTHER" id="PTHR10535:SF0">
    <property type="entry name" value="DNA-DIRECTED RNA POLYMERASES I, II, AND III SUBUNIT RPABC1"/>
    <property type="match status" value="1"/>
</dbReference>
<name>A0A4Z1TBV9_GIAMU</name>
<dbReference type="InterPro" id="IPR035913">
    <property type="entry name" value="RPB5-like_sf"/>
</dbReference>
<evidence type="ECO:0000313" key="6">
    <source>
        <dbReference type="Proteomes" id="UP000315496"/>
    </source>
</evidence>
<feature type="domain" description="RNA polymerase subunit H/Rpb5 C-terminal" evidence="4">
    <location>
        <begin position="159"/>
        <end position="231"/>
    </location>
</feature>
<dbReference type="Pfam" id="PF01191">
    <property type="entry name" value="RNA_pol_Rpb5_C"/>
    <property type="match status" value="1"/>
</dbReference>
<evidence type="ECO:0000313" key="5">
    <source>
        <dbReference type="EMBL" id="TNJ30019.1"/>
    </source>
</evidence>
<dbReference type="GO" id="GO:0003899">
    <property type="term" value="F:DNA-directed RNA polymerase activity"/>
    <property type="evidence" value="ECO:0007669"/>
    <property type="project" value="InterPro"/>
</dbReference>